<sequence length="61" mass="7030">IGSSARRNIRQLACERFTVRHELPTRRTKINNPTGRSVHHPDIVPGAFEPPRLSWTVASRW</sequence>
<evidence type="ECO:0000313" key="2">
    <source>
        <dbReference type="Proteomes" id="UP000075880"/>
    </source>
</evidence>
<name>A0AAG5CNP0_ANOAO</name>
<dbReference type="Proteomes" id="UP000075880">
    <property type="component" value="Unassembled WGS sequence"/>
</dbReference>
<protein>
    <submittedName>
        <fullName evidence="1">Uncharacterized protein</fullName>
    </submittedName>
</protein>
<proteinExistence type="predicted"/>
<accession>A0AAG5CNP0</accession>
<dbReference type="AlphaFoldDB" id="A0AAG5CNP0"/>
<keyword evidence="2" id="KW-1185">Reference proteome</keyword>
<organism evidence="1 2">
    <name type="scientific">Anopheles atroparvus</name>
    <name type="common">European mosquito</name>
    <dbReference type="NCBI Taxonomy" id="41427"/>
    <lineage>
        <taxon>Eukaryota</taxon>
        <taxon>Metazoa</taxon>
        <taxon>Ecdysozoa</taxon>
        <taxon>Arthropoda</taxon>
        <taxon>Hexapoda</taxon>
        <taxon>Insecta</taxon>
        <taxon>Pterygota</taxon>
        <taxon>Neoptera</taxon>
        <taxon>Endopterygota</taxon>
        <taxon>Diptera</taxon>
        <taxon>Nematocera</taxon>
        <taxon>Culicoidea</taxon>
        <taxon>Culicidae</taxon>
        <taxon>Anophelinae</taxon>
        <taxon>Anopheles</taxon>
    </lineage>
</organism>
<reference evidence="1" key="1">
    <citation type="submission" date="2024-04" db="UniProtKB">
        <authorList>
            <consortium name="EnsemblMetazoa"/>
        </authorList>
    </citation>
    <scope>IDENTIFICATION</scope>
    <source>
        <strain evidence="1">EBRO</strain>
    </source>
</reference>
<evidence type="ECO:0000313" key="1">
    <source>
        <dbReference type="EnsemblMetazoa" id="ENSAATROPP000442"/>
    </source>
</evidence>
<dbReference type="EnsemblMetazoa" id="ENSAATROPT000464">
    <property type="protein sequence ID" value="ENSAATROPP000442"/>
    <property type="gene ID" value="ENSAATROPG000381"/>
</dbReference>